<reference evidence="3" key="1">
    <citation type="submission" date="2022-08" db="UniProtKB">
        <authorList>
            <consortium name="EnsemblMetazoa"/>
        </authorList>
    </citation>
    <scope>IDENTIFICATION</scope>
    <source>
        <strain evidence="3">05x7-T-G4-1.051#20</strain>
    </source>
</reference>
<protein>
    <submittedName>
        <fullName evidence="3">Uncharacterized protein</fullName>
    </submittedName>
</protein>
<feature type="transmembrane region" description="Helical" evidence="2">
    <location>
        <begin position="163"/>
        <end position="183"/>
    </location>
</feature>
<organism evidence="3 4">
    <name type="scientific">Magallana gigas</name>
    <name type="common">Pacific oyster</name>
    <name type="synonym">Crassostrea gigas</name>
    <dbReference type="NCBI Taxonomy" id="29159"/>
    <lineage>
        <taxon>Eukaryota</taxon>
        <taxon>Metazoa</taxon>
        <taxon>Spiralia</taxon>
        <taxon>Lophotrochozoa</taxon>
        <taxon>Mollusca</taxon>
        <taxon>Bivalvia</taxon>
        <taxon>Autobranchia</taxon>
        <taxon>Pteriomorphia</taxon>
        <taxon>Ostreida</taxon>
        <taxon>Ostreoidea</taxon>
        <taxon>Ostreidae</taxon>
        <taxon>Magallana</taxon>
    </lineage>
</organism>
<feature type="region of interest" description="Disordered" evidence="1">
    <location>
        <begin position="229"/>
        <end position="261"/>
    </location>
</feature>
<feature type="compositionally biased region" description="Low complexity" evidence="1">
    <location>
        <begin position="229"/>
        <end position="241"/>
    </location>
</feature>
<proteinExistence type="predicted"/>
<dbReference type="Proteomes" id="UP000005408">
    <property type="component" value="Unassembled WGS sequence"/>
</dbReference>
<dbReference type="EnsemblMetazoa" id="G33684.1">
    <property type="protein sequence ID" value="G33684.1:cds"/>
    <property type="gene ID" value="G33684"/>
</dbReference>
<name>A0A8W8MKK4_MAGGI</name>
<evidence type="ECO:0000313" key="4">
    <source>
        <dbReference type="Proteomes" id="UP000005408"/>
    </source>
</evidence>
<keyword evidence="2" id="KW-0472">Membrane</keyword>
<accession>A0A8W8MKK4</accession>
<evidence type="ECO:0000256" key="1">
    <source>
        <dbReference type="SAM" id="MobiDB-lite"/>
    </source>
</evidence>
<evidence type="ECO:0000256" key="2">
    <source>
        <dbReference type="SAM" id="Phobius"/>
    </source>
</evidence>
<keyword evidence="2" id="KW-0812">Transmembrane</keyword>
<keyword evidence="4" id="KW-1185">Reference proteome</keyword>
<dbReference type="AlphaFoldDB" id="A0A8W8MKK4"/>
<sequence length="279" mass="31496">MTRPKVRADHMIKNPRRIRAIRPSLKMEMVKAASLVIIFLVSITECANCPPCPFRHGVYKCTKPKFATCVTLHGQPVLREITVFDCRVTIKKIEWKNNHGVIIRDRFQQICTETTVRTKQIETTTTTTITTRPEKHGTTIKDLKEKFLKAMNSAEETESLTDMALGFLMWAIMASVAAFLVLLKKWFLKKCCGEERSTNNQPTQQPTLNPAFSPGQLSVIPLMVMHTPPSSTISGSPSSTSVAITPEINREEEEEEEPVGHRTRLSCARRLNWSKTSVV</sequence>
<evidence type="ECO:0000313" key="3">
    <source>
        <dbReference type="EnsemblMetazoa" id="G33684.1:cds"/>
    </source>
</evidence>
<keyword evidence="2" id="KW-1133">Transmembrane helix</keyword>